<dbReference type="Gene3D" id="3.40.50.720">
    <property type="entry name" value="NAD(P)-binding Rossmann-like Domain"/>
    <property type="match status" value="1"/>
</dbReference>
<dbReference type="SUPFAM" id="SSF51735">
    <property type="entry name" value="NAD(P)-binding Rossmann-fold domains"/>
    <property type="match status" value="1"/>
</dbReference>
<comment type="caution">
    <text evidence="7">The sequence shown here is derived from an EMBL/GenBank/DDBJ whole genome shotgun (WGS) entry which is preliminary data.</text>
</comment>
<evidence type="ECO:0000259" key="6">
    <source>
        <dbReference type="Pfam" id="PF14833"/>
    </source>
</evidence>
<dbReference type="InterPro" id="IPR029154">
    <property type="entry name" value="HIBADH-like_NADP-bd"/>
</dbReference>
<proteinExistence type="inferred from homology"/>
<keyword evidence="3" id="KW-0520">NAD</keyword>
<dbReference type="PANTHER" id="PTHR43060">
    <property type="entry name" value="3-HYDROXYISOBUTYRATE DEHYDROGENASE-LIKE 1, MITOCHONDRIAL-RELATED"/>
    <property type="match status" value="1"/>
</dbReference>
<feature type="domain" description="6-phosphogluconate dehydrogenase NADP-binding" evidence="5">
    <location>
        <begin position="10"/>
        <end position="169"/>
    </location>
</feature>
<dbReference type="InterPro" id="IPR013328">
    <property type="entry name" value="6PGD_dom2"/>
</dbReference>
<evidence type="ECO:0000256" key="2">
    <source>
        <dbReference type="ARBA" id="ARBA00023002"/>
    </source>
</evidence>
<gene>
    <name evidence="7" type="ORF">FHX33_001780</name>
</gene>
<dbReference type="SUPFAM" id="SSF48179">
    <property type="entry name" value="6-phosphogluconate dehydrogenase C-terminal domain-like"/>
    <property type="match status" value="1"/>
</dbReference>
<keyword evidence="2 7" id="KW-0560">Oxidoreductase</keyword>
<evidence type="ECO:0000313" key="8">
    <source>
        <dbReference type="Proteomes" id="UP000538196"/>
    </source>
</evidence>
<name>A0A7W4UVM1_LEIAQ</name>
<dbReference type="EMBL" id="JACHVP010000001">
    <property type="protein sequence ID" value="MBB2967048.1"/>
    <property type="molecule type" value="Genomic_DNA"/>
</dbReference>
<dbReference type="Gene3D" id="1.10.1040.10">
    <property type="entry name" value="N-(1-d-carboxylethyl)-l-norvaline Dehydrogenase, domain 2"/>
    <property type="match status" value="1"/>
</dbReference>
<evidence type="ECO:0000256" key="4">
    <source>
        <dbReference type="PIRSR" id="PIRSR000103-1"/>
    </source>
</evidence>
<dbReference type="InterPro" id="IPR008927">
    <property type="entry name" value="6-PGluconate_DH-like_C_sf"/>
</dbReference>
<dbReference type="GO" id="GO:0008679">
    <property type="term" value="F:2-hydroxy-3-oxopropionate reductase activity"/>
    <property type="evidence" value="ECO:0007669"/>
    <property type="project" value="UniProtKB-EC"/>
</dbReference>
<organism evidence="7 8">
    <name type="scientific">Leifsonia aquatica</name>
    <name type="common">Corynebacterium aquaticum</name>
    <dbReference type="NCBI Taxonomy" id="144185"/>
    <lineage>
        <taxon>Bacteria</taxon>
        <taxon>Bacillati</taxon>
        <taxon>Actinomycetota</taxon>
        <taxon>Actinomycetes</taxon>
        <taxon>Micrococcales</taxon>
        <taxon>Microbacteriaceae</taxon>
        <taxon>Leifsonia</taxon>
    </lineage>
</organism>
<feature type="domain" description="3-hydroxyisobutyrate dehydrogenase-like NAD-binding" evidence="6">
    <location>
        <begin position="175"/>
        <end position="289"/>
    </location>
</feature>
<dbReference type="Pfam" id="PF14833">
    <property type="entry name" value="NAD_binding_11"/>
    <property type="match status" value="1"/>
</dbReference>
<evidence type="ECO:0000256" key="1">
    <source>
        <dbReference type="ARBA" id="ARBA00009080"/>
    </source>
</evidence>
<keyword evidence="8" id="KW-1185">Reference proteome</keyword>
<dbReference type="Proteomes" id="UP000538196">
    <property type="component" value="Unassembled WGS sequence"/>
</dbReference>
<sequence length="307" mass="31593">MTSQRQPRSTVGVLGLGNMGRPMTLNLLRSGIASVVVHGRTRATLDEAEAAGANVAPTVRELAAQSDIVLSMLPDLPQLRDLLDGPDGLLAGLDHPLLLVVGSTSAPDGIRELAAELGSRTDGLVRVLDAPVSGGTDGAEAAALAIMVGGDPDDFARAEPVLATMGTPVLLGPLGSGEVAKACNQMIVASTIVALSEATVIAERAGLDVTRLLDLLGGGYAGSRLLESRKQRLAEKDYSVSGPAKFMVKDLGFARAEAERTATATPQLTTLQDFFGRLVEAGLGDDDITVAQGFIAASSPSPEHTLP</sequence>
<evidence type="ECO:0000313" key="7">
    <source>
        <dbReference type="EMBL" id="MBB2967048.1"/>
    </source>
</evidence>
<accession>A0A7W4UVM1</accession>
<evidence type="ECO:0000256" key="3">
    <source>
        <dbReference type="ARBA" id="ARBA00023027"/>
    </source>
</evidence>
<feature type="active site" evidence="4">
    <location>
        <position position="181"/>
    </location>
</feature>
<dbReference type="GO" id="GO:0051287">
    <property type="term" value="F:NAD binding"/>
    <property type="evidence" value="ECO:0007669"/>
    <property type="project" value="InterPro"/>
</dbReference>
<dbReference type="PANTHER" id="PTHR43060:SF15">
    <property type="entry name" value="3-HYDROXYISOBUTYRATE DEHYDROGENASE-LIKE 1, MITOCHONDRIAL-RELATED"/>
    <property type="match status" value="1"/>
</dbReference>
<comment type="similarity">
    <text evidence="1">Belongs to the HIBADH-related family.</text>
</comment>
<dbReference type="Pfam" id="PF03446">
    <property type="entry name" value="NAD_binding_2"/>
    <property type="match status" value="1"/>
</dbReference>
<dbReference type="InterPro" id="IPR015815">
    <property type="entry name" value="HIBADH-related"/>
</dbReference>
<dbReference type="EC" id="1.1.1.60" evidence="7"/>
<dbReference type="PIRSF" id="PIRSF000103">
    <property type="entry name" value="HIBADH"/>
    <property type="match status" value="1"/>
</dbReference>
<dbReference type="RefSeq" id="WP_021757959.1">
    <property type="nucleotide sequence ID" value="NZ_JACHVP010000001.1"/>
</dbReference>
<reference evidence="7 8" key="1">
    <citation type="submission" date="2020-08" db="EMBL/GenBank/DDBJ databases">
        <title>Sequencing the genomes of 1000 actinobacteria strains.</title>
        <authorList>
            <person name="Klenk H.-P."/>
        </authorList>
    </citation>
    <scope>NUCLEOTIDE SEQUENCE [LARGE SCALE GENOMIC DNA]</scope>
    <source>
        <strain evidence="7 8">DSM 20146</strain>
    </source>
</reference>
<dbReference type="AlphaFoldDB" id="A0A7W4UVM1"/>
<protein>
    <submittedName>
        <fullName evidence="7">2-hydroxy-3-oxopropionate reductase</fullName>
        <ecNumber evidence="7">1.1.1.60</ecNumber>
    </submittedName>
</protein>
<dbReference type="GO" id="GO:0050661">
    <property type="term" value="F:NADP binding"/>
    <property type="evidence" value="ECO:0007669"/>
    <property type="project" value="InterPro"/>
</dbReference>
<evidence type="ECO:0000259" key="5">
    <source>
        <dbReference type="Pfam" id="PF03446"/>
    </source>
</evidence>
<dbReference type="InterPro" id="IPR006115">
    <property type="entry name" value="6PGDH_NADP-bd"/>
</dbReference>
<dbReference type="InterPro" id="IPR036291">
    <property type="entry name" value="NAD(P)-bd_dom_sf"/>
</dbReference>